<feature type="compositionally biased region" description="Basic and acidic residues" evidence="2">
    <location>
        <begin position="330"/>
        <end position="345"/>
    </location>
</feature>
<name>A0A210R5D2_MIZYE</name>
<dbReference type="Pfam" id="PF05721">
    <property type="entry name" value="PhyH"/>
    <property type="match status" value="1"/>
</dbReference>
<evidence type="ECO:0000256" key="2">
    <source>
        <dbReference type="SAM" id="MobiDB-lite"/>
    </source>
</evidence>
<evidence type="ECO:0000313" key="3">
    <source>
        <dbReference type="EMBL" id="OWF56111.1"/>
    </source>
</evidence>
<dbReference type="PANTHER" id="PTHR20883">
    <property type="entry name" value="PHYTANOYL-COA DIOXYGENASE DOMAIN CONTAINING 1"/>
    <property type="match status" value="1"/>
</dbReference>
<gene>
    <name evidence="3" type="ORF">KP79_PYT03646</name>
</gene>
<proteinExistence type="predicted"/>
<dbReference type="PANTHER" id="PTHR20883:SF51">
    <property type="entry name" value="PHYTANOYL-COA HYDROXYLASE"/>
    <property type="match status" value="1"/>
</dbReference>
<dbReference type="Gene3D" id="2.60.120.620">
    <property type="entry name" value="q2cbj1_9rhob like domain"/>
    <property type="match status" value="1"/>
</dbReference>
<feature type="region of interest" description="Disordered" evidence="2">
    <location>
        <begin position="325"/>
        <end position="345"/>
    </location>
</feature>
<dbReference type="EMBL" id="NEDP02000337">
    <property type="protein sequence ID" value="OWF56111.1"/>
    <property type="molecule type" value="Genomic_DNA"/>
</dbReference>
<evidence type="ECO:0000256" key="1">
    <source>
        <dbReference type="ARBA" id="ARBA00001962"/>
    </source>
</evidence>
<protein>
    <submittedName>
        <fullName evidence="3">Ectoine hydroxylase</fullName>
    </submittedName>
</protein>
<evidence type="ECO:0000313" key="4">
    <source>
        <dbReference type="Proteomes" id="UP000242188"/>
    </source>
</evidence>
<organism evidence="3 4">
    <name type="scientific">Mizuhopecten yessoensis</name>
    <name type="common">Japanese scallop</name>
    <name type="synonym">Patinopecten yessoensis</name>
    <dbReference type="NCBI Taxonomy" id="6573"/>
    <lineage>
        <taxon>Eukaryota</taxon>
        <taxon>Metazoa</taxon>
        <taxon>Spiralia</taxon>
        <taxon>Lophotrochozoa</taxon>
        <taxon>Mollusca</taxon>
        <taxon>Bivalvia</taxon>
        <taxon>Autobranchia</taxon>
        <taxon>Pteriomorphia</taxon>
        <taxon>Pectinida</taxon>
        <taxon>Pectinoidea</taxon>
        <taxon>Pectinidae</taxon>
        <taxon>Mizuhopecten</taxon>
    </lineage>
</organism>
<dbReference type="Proteomes" id="UP000242188">
    <property type="component" value="Unassembled WGS sequence"/>
</dbReference>
<sequence length="345" mass="39209">MKVCDCVAKQDRDGRRYYLNIARKIIVVATSLSMSLHLQELMKCQALLQTAVMAKLTSVCSFKPEGFRVTKDMKKNFNDQGYILVKGLFDTEEMKNLRTVFENTDVIKDHGYTVADGQGKNVRMLLWNHPGNDVSGQISRCEKVVNTCEDLLGGEVYHYHSKLIYKDPFTGGSFHWHQDYGYWYHNSCLFPDMLTVFIAIDRCAQSNGCLQILPGSHRCGRIVHDAVHGQTVANTERVCAIETVYPKAYVEMDPGDALFFHCNLLHTSSGNDSADRRWAYLIAYNTKANNPLVPHHHAQYTPLHKVPDSAVRECTNYNDFTGKGFLDPTSPDRNELLQKQTKCEK</sequence>
<reference evidence="3 4" key="1">
    <citation type="journal article" date="2017" name="Nat. Ecol. Evol.">
        <title>Scallop genome provides insights into evolution of bilaterian karyotype and development.</title>
        <authorList>
            <person name="Wang S."/>
            <person name="Zhang J."/>
            <person name="Jiao W."/>
            <person name="Li J."/>
            <person name="Xun X."/>
            <person name="Sun Y."/>
            <person name="Guo X."/>
            <person name="Huan P."/>
            <person name="Dong B."/>
            <person name="Zhang L."/>
            <person name="Hu X."/>
            <person name="Sun X."/>
            <person name="Wang J."/>
            <person name="Zhao C."/>
            <person name="Wang Y."/>
            <person name="Wang D."/>
            <person name="Huang X."/>
            <person name="Wang R."/>
            <person name="Lv J."/>
            <person name="Li Y."/>
            <person name="Zhang Z."/>
            <person name="Liu B."/>
            <person name="Lu W."/>
            <person name="Hui Y."/>
            <person name="Liang J."/>
            <person name="Zhou Z."/>
            <person name="Hou R."/>
            <person name="Li X."/>
            <person name="Liu Y."/>
            <person name="Li H."/>
            <person name="Ning X."/>
            <person name="Lin Y."/>
            <person name="Zhao L."/>
            <person name="Xing Q."/>
            <person name="Dou J."/>
            <person name="Li Y."/>
            <person name="Mao J."/>
            <person name="Guo H."/>
            <person name="Dou H."/>
            <person name="Li T."/>
            <person name="Mu C."/>
            <person name="Jiang W."/>
            <person name="Fu Q."/>
            <person name="Fu X."/>
            <person name="Miao Y."/>
            <person name="Liu J."/>
            <person name="Yu Q."/>
            <person name="Li R."/>
            <person name="Liao H."/>
            <person name="Li X."/>
            <person name="Kong Y."/>
            <person name="Jiang Z."/>
            <person name="Chourrout D."/>
            <person name="Li R."/>
            <person name="Bao Z."/>
        </authorList>
    </citation>
    <scope>NUCLEOTIDE SEQUENCE [LARGE SCALE GENOMIC DNA]</scope>
    <source>
        <strain evidence="3 4">PY_sf001</strain>
    </source>
</reference>
<comment type="cofactor">
    <cofactor evidence="1">
        <name>Fe cation</name>
        <dbReference type="ChEBI" id="CHEBI:24875"/>
    </cofactor>
</comment>
<dbReference type="OrthoDB" id="445007at2759"/>
<comment type="caution">
    <text evidence="3">The sequence shown here is derived from an EMBL/GenBank/DDBJ whole genome shotgun (WGS) entry which is preliminary data.</text>
</comment>
<dbReference type="InterPro" id="IPR008775">
    <property type="entry name" value="Phytyl_CoA_dOase-like"/>
</dbReference>
<dbReference type="AlphaFoldDB" id="A0A210R5D2"/>
<accession>A0A210R5D2</accession>
<keyword evidence="4" id="KW-1185">Reference proteome</keyword>
<dbReference type="SUPFAM" id="SSF51197">
    <property type="entry name" value="Clavaminate synthase-like"/>
    <property type="match status" value="1"/>
</dbReference>